<dbReference type="InterPro" id="IPR001387">
    <property type="entry name" value="Cro/C1-type_HTH"/>
</dbReference>
<evidence type="ECO:0000313" key="5">
    <source>
        <dbReference type="EMBL" id="MCC2214708.1"/>
    </source>
</evidence>
<reference evidence="5 6" key="1">
    <citation type="submission" date="2021-10" db="EMBL/GenBank/DDBJ databases">
        <title>Anaerobic single-cell dispensing facilitates the cultivation of human gut bacteria.</title>
        <authorList>
            <person name="Afrizal A."/>
        </authorList>
    </citation>
    <scope>NUCLEOTIDE SEQUENCE [LARGE SCALE GENOMIC DNA]</scope>
    <source>
        <strain evidence="5 6">CLA-AA-H223</strain>
    </source>
</reference>
<proteinExistence type="predicted"/>
<feature type="domain" description="HTH cro/C1-type" evidence="4">
    <location>
        <begin position="7"/>
        <end position="44"/>
    </location>
</feature>
<evidence type="ECO:0000256" key="1">
    <source>
        <dbReference type="ARBA" id="ARBA00023015"/>
    </source>
</evidence>
<dbReference type="EMBL" id="JAJEQO010000059">
    <property type="protein sequence ID" value="MCC2214708.1"/>
    <property type="molecule type" value="Genomic_DNA"/>
</dbReference>
<dbReference type="Gene3D" id="1.10.260.40">
    <property type="entry name" value="lambda repressor-like DNA-binding domains"/>
    <property type="match status" value="1"/>
</dbReference>
<comment type="caution">
    <text evidence="5">The sequence shown here is derived from an EMBL/GenBank/DDBJ whole genome shotgun (WGS) entry which is preliminary data.</text>
</comment>
<evidence type="ECO:0000259" key="4">
    <source>
        <dbReference type="PROSITE" id="PS50943"/>
    </source>
</evidence>
<evidence type="ECO:0000256" key="3">
    <source>
        <dbReference type="ARBA" id="ARBA00023163"/>
    </source>
</evidence>
<keyword evidence="6" id="KW-1185">Reference proteome</keyword>
<dbReference type="InterPro" id="IPR015927">
    <property type="entry name" value="Peptidase_S24_S26A/B/C"/>
</dbReference>
<dbReference type="CDD" id="cd00093">
    <property type="entry name" value="HTH_XRE"/>
    <property type="match status" value="1"/>
</dbReference>
<dbReference type="Proteomes" id="UP001199236">
    <property type="component" value="Unassembled WGS sequence"/>
</dbReference>
<dbReference type="SUPFAM" id="SSF51306">
    <property type="entry name" value="LexA/Signal peptidase"/>
    <property type="match status" value="1"/>
</dbReference>
<dbReference type="Gene3D" id="2.10.109.10">
    <property type="entry name" value="Umud Fragment, subunit A"/>
    <property type="match status" value="1"/>
</dbReference>
<gene>
    <name evidence="5" type="ORF">LKD34_14675</name>
</gene>
<accession>A0ABS8FJJ5</accession>
<dbReference type="PANTHER" id="PTHR40661">
    <property type="match status" value="1"/>
</dbReference>
<organism evidence="5 6">
    <name type="scientific">Faecalibacterium hominis</name>
    <name type="common">ex Afrizal et al. 2022</name>
    <dbReference type="NCBI Taxonomy" id="2881265"/>
    <lineage>
        <taxon>Bacteria</taxon>
        <taxon>Bacillati</taxon>
        <taxon>Bacillota</taxon>
        <taxon>Clostridia</taxon>
        <taxon>Eubacteriales</taxon>
        <taxon>Oscillospiraceae</taxon>
        <taxon>Faecalibacterium</taxon>
    </lineage>
</organism>
<name>A0ABS8FJJ5_9FIRM</name>
<dbReference type="Pfam" id="PF00717">
    <property type="entry name" value="Peptidase_S24"/>
    <property type="match status" value="1"/>
</dbReference>
<dbReference type="InterPro" id="IPR036286">
    <property type="entry name" value="LexA/Signal_pep-like_sf"/>
</dbReference>
<dbReference type="Pfam" id="PF01381">
    <property type="entry name" value="HTH_3"/>
    <property type="match status" value="1"/>
</dbReference>
<dbReference type="InterPro" id="IPR039418">
    <property type="entry name" value="LexA-like"/>
</dbReference>
<keyword evidence="1" id="KW-0805">Transcription regulation</keyword>
<dbReference type="RefSeq" id="WP_223384188.1">
    <property type="nucleotide sequence ID" value="NZ_JAJEQO010000059.1"/>
</dbReference>
<dbReference type="PANTHER" id="PTHR40661:SF1">
    <property type="entry name" value="HTH CRO_C1-TYPE DOMAIN-CONTAINING PROTEIN"/>
    <property type="match status" value="1"/>
</dbReference>
<dbReference type="CDD" id="cd06529">
    <property type="entry name" value="S24_LexA-like"/>
    <property type="match status" value="1"/>
</dbReference>
<evidence type="ECO:0000256" key="2">
    <source>
        <dbReference type="ARBA" id="ARBA00023125"/>
    </source>
</evidence>
<dbReference type="InterPro" id="IPR010982">
    <property type="entry name" value="Lambda_DNA-bd_dom_sf"/>
</dbReference>
<sequence>MVPHIGHVSDKGISKWEKGYTTPSIYQLVAICHALNIKEGPSYFTKTFQKPALLNAIGQKKVAEYEMDLIASRRYQPGTEEPAKIDCIMMPVSELPVSAGLGAFLEGEMFQQIQVPASSVPAGAEFGIYVSGDSMEPRYHSGQIVWVKRCEELACGDIGIFVYDDCGYLKKYDEHTPDKSQAEFFTDSYGVVHNQPVLVSLNTKYSPILISPEQRFEVVGKVLN</sequence>
<dbReference type="PROSITE" id="PS50943">
    <property type="entry name" value="HTH_CROC1"/>
    <property type="match status" value="1"/>
</dbReference>
<keyword evidence="2" id="KW-0238">DNA-binding</keyword>
<evidence type="ECO:0000313" key="6">
    <source>
        <dbReference type="Proteomes" id="UP001199236"/>
    </source>
</evidence>
<protein>
    <submittedName>
        <fullName evidence="5">Helix-turn-helix domain-containing protein</fullName>
    </submittedName>
</protein>
<keyword evidence="3" id="KW-0804">Transcription</keyword>